<evidence type="ECO:0000259" key="4">
    <source>
        <dbReference type="Pfam" id="PF02384"/>
    </source>
</evidence>
<evidence type="ECO:0000256" key="2">
    <source>
        <dbReference type="ARBA" id="ARBA00023125"/>
    </source>
</evidence>
<dbReference type="Gene3D" id="1.10.10.10">
    <property type="entry name" value="Winged helix-like DNA-binding domain superfamily/Winged helix DNA-binding domain"/>
    <property type="match status" value="1"/>
</dbReference>
<keyword evidence="5" id="KW-0540">Nuclease</keyword>
<feature type="region of interest" description="Disordered" evidence="3">
    <location>
        <begin position="707"/>
        <end position="726"/>
    </location>
</feature>
<organism evidence="5 6">
    <name type="scientific">Streptomyces nigrescens</name>
    <dbReference type="NCBI Taxonomy" id="1920"/>
    <lineage>
        <taxon>Bacteria</taxon>
        <taxon>Bacillati</taxon>
        <taxon>Actinomycetota</taxon>
        <taxon>Actinomycetes</taxon>
        <taxon>Kitasatosporales</taxon>
        <taxon>Streptomycetaceae</taxon>
        <taxon>Streptomyces</taxon>
    </lineage>
</organism>
<dbReference type="CDD" id="cd02440">
    <property type="entry name" value="AdoMet_MTases"/>
    <property type="match status" value="1"/>
</dbReference>
<dbReference type="InterPro" id="IPR003356">
    <property type="entry name" value="DNA_methylase_A-5"/>
</dbReference>
<keyword evidence="1" id="KW-0680">Restriction system</keyword>
<dbReference type="PROSITE" id="PS00092">
    <property type="entry name" value="N6_MTASE"/>
    <property type="match status" value="1"/>
</dbReference>
<keyword evidence="5" id="KW-0378">Hydrolase</keyword>
<sequence length="726" mass="75656">MPQPPAAHVTAAEISRIAGVTRATVSNWRRRHDDFPSPSGGTESSPLYDLEVVQAWLAARGHTTTAVPREEFRTALRLHAQGGAAGGTALLPLVLAASRHAPDDLTTFTELTDGDLAARATAEAKALADTVPGSDALRFAPADGAALRALFRCVRDEGGQAALGVLAERELEDSAASGTYQTPSPLAELTARLLPRSVGRVLDPACGSGTLLEAAARHGATELYGQDTLPVQAQRSAVGLLLETPQAEITVREGDSLRADAFPGLTVDAVLCNPPYGDRDWGHDELAYDPRWAYGVPARAESELAWIQHALAHLTPGGWAVLILPPATATRASGRRVRAELVRSGAVRAVVALPAGAAPPLHVGLQLWVLQRPEPGGAERKSVLFIDTAGAVEGTAVSGEPGRPVAATRTGSARNPLDWPALTARTLTHWEAFATAPDAFTGEPATARAVPVVDLLDDLVDLTPARQVRSSRTDIDPADLSARVDTGRRYLTETAQSLVRAAGHTGWVAAGSSAKEWRTATASDLARGGALTLLRTVLDPKTSRAASGAESFSPTSVLTGADIATGSAPSGDPAELRTEAAPVIAAGDVLVRAVAGGTGPMARVAEERDAGAFLGPNVHLLRPDPTRLDPWFLAGFLDSEDNIAGASTGSTVLHVAPGRLRIPLMPLEEQRRYGEAFRHVHALRVEAWKAARLAEETAGLLAGGLTGGALIPPPPPSGSSTADYSS</sequence>
<dbReference type="InterPro" id="IPR036388">
    <property type="entry name" value="WH-like_DNA-bd_sf"/>
</dbReference>
<keyword evidence="2" id="KW-0238">DNA-binding</keyword>
<dbReference type="SUPFAM" id="SSF46955">
    <property type="entry name" value="Putative DNA-binding domain"/>
    <property type="match status" value="1"/>
</dbReference>
<proteinExistence type="predicted"/>
<dbReference type="InterPro" id="IPR002052">
    <property type="entry name" value="DNA_methylase_N6_adenine_CS"/>
</dbReference>
<dbReference type="GO" id="GO:0004519">
    <property type="term" value="F:endonuclease activity"/>
    <property type="evidence" value="ECO:0007669"/>
    <property type="project" value="UniProtKB-KW"/>
</dbReference>
<keyword evidence="5" id="KW-0255">Endonuclease</keyword>
<evidence type="ECO:0000313" key="6">
    <source>
        <dbReference type="Proteomes" id="UP001059597"/>
    </source>
</evidence>
<dbReference type="SUPFAM" id="SSF116734">
    <property type="entry name" value="DNA methylase specificity domain"/>
    <property type="match status" value="1"/>
</dbReference>
<feature type="domain" description="DNA methylase adenine-specific" evidence="4">
    <location>
        <begin position="174"/>
        <end position="390"/>
    </location>
</feature>
<dbReference type="Proteomes" id="UP001059597">
    <property type="component" value="Chromosome"/>
</dbReference>
<dbReference type="InterPro" id="IPR029063">
    <property type="entry name" value="SAM-dependent_MTases_sf"/>
</dbReference>
<keyword evidence="6" id="KW-1185">Reference proteome</keyword>
<dbReference type="Gene3D" id="3.90.220.20">
    <property type="entry name" value="DNA methylase specificity domains"/>
    <property type="match status" value="1"/>
</dbReference>
<accession>A0ABN6R459</accession>
<protein>
    <submittedName>
        <fullName evidence="5">Type II restriction endonuclease subunit M</fullName>
    </submittedName>
</protein>
<dbReference type="Gene3D" id="3.40.50.150">
    <property type="entry name" value="Vaccinia Virus protein VP39"/>
    <property type="match status" value="1"/>
</dbReference>
<reference evidence="5" key="1">
    <citation type="submission" date="2022-06" db="EMBL/GenBank/DDBJ databases">
        <title>Complete genome sequence of Streptomyces nigrescens HEK616.</title>
        <authorList>
            <person name="Asamizu S."/>
            <person name="Onaka H."/>
        </authorList>
    </citation>
    <scope>NUCLEOTIDE SEQUENCE</scope>
    <source>
        <strain evidence="5">HEK616</strain>
    </source>
</reference>
<dbReference type="InterPro" id="IPR052916">
    <property type="entry name" value="Type-I_RE_MTase_Subunit"/>
</dbReference>
<dbReference type="EMBL" id="AP026073">
    <property type="protein sequence ID" value="BDM71696.1"/>
    <property type="molecule type" value="Genomic_DNA"/>
</dbReference>
<dbReference type="PANTHER" id="PTHR42998:SF1">
    <property type="entry name" value="TYPE I RESTRICTION ENZYME HINDI METHYLASE SUBUNIT"/>
    <property type="match status" value="1"/>
</dbReference>
<gene>
    <name evidence="5" type="ORF">HEK616_51830</name>
</gene>
<evidence type="ECO:0000256" key="1">
    <source>
        <dbReference type="ARBA" id="ARBA00022747"/>
    </source>
</evidence>
<evidence type="ECO:0000256" key="3">
    <source>
        <dbReference type="SAM" id="MobiDB-lite"/>
    </source>
</evidence>
<evidence type="ECO:0000313" key="5">
    <source>
        <dbReference type="EMBL" id="BDM71696.1"/>
    </source>
</evidence>
<dbReference type="SUPFAM" id="SSF53335">
    <property type="entry name" value="S-adenosyl-L-methionine-dependent methyltransferases"/>
    <property type="match status" value="1"/>
</dbReference>
<name>A0ABN6R459_STRNI</name>
<dbReference type="PANTHER" id="PTHR42998">
    <property type="entry name" value="TYPE I RESTRICTION ENZYME HINDVIIP M PROTEIN-RELATED"/>
    <property type="match status" value="1"/>
</dbReference>
<dbReference type="InterPro" id="IPR009061">
    <property type="entry name" value="DNA-bd_dom_put_sf"/>
</dbReference>
<dbReference type="PRINTS" id="PR00507">
    <property type="entry name" value="N12N6MTFRASE"/>
</dbReference>
<dbReference type="InterPro" id="IPR044946">
    <property type="entry name" value="Restrct_endonuc_typeI_TRD_sf"/>
</dbReference>
<dbReference type="RefSeq" id="WP_261955249.1">
    <property type="nucleotide sequence ID" value="NZ_AP026073.1"/>
</dbReference>
<dbReference type="Pfam" id="PF02384">
    <property type="entry name" value="N6_Mtase"/>
    <property type="match status" value="1"/>
</dbReference>